<name>A0A8J7CG13_9CYAN</name>
<proteinExistence type="predicted"/>
<dbReference type="Proteomes" id="UP000629098">
    <property type="component" value="Unassembled WGS sequence"/>
</dbReference>
<dbReference type="RefSeq" id="WP_190834602.1">
    <property type="nucleotide sequence ID" value="NZ_CAWPPI010000084.1"/>
</dbReference>
<evidence type="ECO:0000313" key="1">
    <source>
        <dbReference type="EMBL" id="MBD2775710.1"/>
    </source>
</evidence>
<reference evidence="1" key="1">
    <citation type="submission" date="2020-09" db="EMBL/GenBank/DDBJ databases">
        <title>Iningainema tapete sp. nov. (Scytonemataceae, Cyanobacteria) from greenhouses in central Florida (USA) produces two types of nodularin with biosynthetic potential for microcystin-LR and anabaenopeptins.</title>
        <authorList>
            <person name="Berthold D.E."/>
            <person name="Lefler F.W."/>
            <person name="Huang I.-S."/>
            <person name="Abdulla H."/>
            <person name="Zimba P.V."/>
            <person name="Laughinghouse H.D. IV."/>
        </authorList>
    </citation>
    <scope>NUCLEOTIDE SEQUENCE</scope>
    <source>
        <strain evidence="1">BLCCT55</strain>
    </source>
</reference>
<protein>
    <recommendedName>
        <fullName evidence="3">DUF2281 domain-containing protein</fullName>
    </recommendedName>
</protein>
<accession>A0A8J7CG13</accession>
<dbReference type="AlphaFoldDB" id="A0A8J7CG13"/>
<comment type="caution">
    <text evidence="1">The sequence shown here is derived from an EMBL/GenBank/DDBJ whole genome shotgun (WGS) entry which is preliminary data.</text>
</comment>
<keyword evidence="2" id="KW-1185">Reference proteome</keyword>
<organism evidence="1 2">
    <name type="scientific">Iningainema tapete BLCC-T55</name>
    <dbReference type="NCBI Taxonomy" id="2748662"/>
    <lineage>
        <taxon>Bacteria</taxon>
        <taxon>Bacillati</taxon>
        <taxon>Cyanobacteriota</taxon>
        <taxon>Cyanophyceae</taxon>
        <taxon>Nostocales</taxon>
        <taxon>Scytonemataceae</taxon>
        <taxon>Iningainema tapete</taxon>
    </lineage>
</organism>
<sequence length="96" mass="11134">MTYPELRQKIEQQLAQLPPDQLFLVSDFLDSLQGKSTTSEHSLHRVEQSDPWVEFAGMFKDDPLFDEFVEDMAAYRRELDAEVAANEIISEERQSV</sequence>
<dbReference type="EMBL" id="JACXAE010000084">
    <property type="protein sequence ID" value="MBD2775710.1"/>
    <property type="molecule type" value="Genomic_DNA"/>
</dbReference>
<evidence type="ECO:0000313" key="2">
    <source>
        <dbReference type="Proteomes" id="UP000629098"/>
    </source>
</evidence>
<gene>
    <name evidence="1" type="ORF">ICL16_27545</name>
</gene>
<evidence type="ECO:0008006" key="3">
    <source>
        <dbReference type="Google" id="ProtNLM"/>
    </source>
</evidence>